<dbReference type="PANTHER" id="PTHR48081:SF30">
    <property type="entry name" value="ACETYL-HYDROLASE LIPR-RELATED"/>
    <property type="match status" value="1"/>
</dbReference>
<dbReference type="InterPro" id="IPR013094">
    <property type="entry name" value="AB_hydrolase_3"/>
</dbReference>
<accession>A0A3E0HC69</accession>
<dbReference type="Proteomes" id="UP000256269">
    <property type="component" value="Unassembled WGS sequence"/>
</dbReference>
<dbReference type="AlphaFoldDB" id="A0A3E0HC69"/>
<dbReference type="SUPFAM" id="SSF53474">
    <property type="entry name" value="alpha/beta-Hydrolases"/>
    <property type="match status" value="1"/>
</dbReference>
<evidence type="ECO:0000256" key="1">
    <source>
        <dbReference type="ARBA" id="ARBA00010515"/>
    </source>
</evidence>
<keyword evidence="2" id="KW-0378">Hydrolase</keyword>
<dbReference type="InterPro" id="IPR050300">
    <property type="entry name" value="GDXG_lipolytic_enzyme"/>
</dbReference>
<organism evidence="4 5">
    <name type="scientific">Kutzneria buriramensis</name>
    <dbReference type="NCBI Taxonomy" id="1045776"/>
    <lineage>
        <taxon>Bacteria</taxon>
        <taxon>Bacillati</taxon>
        <taxon>Actinomycetota</taxon>
        <taxon>Actinomycetes</taxon>
        <taxon>Pseudonocardiales</taxon>
        <taxon>Pseudonocardiaceae</taxon>
        <taxon>Kutzneria</taxon>
    </lineage>
</organism>
<dbReference type="Pfam" id="PF07859">
    <property type="entry name" value="Abhydrolase_3"/>
    <property type="match status" value="1"/>
</dbReference>
<sequence>MPSPEFEALLTAIRASPRPEPAAGADGVRRARESMDLALGAIPLADGVLTGETDAGGCPAVWVRPQGSAMDRVLLYLHGGGYRAGSAQAFAGFASQFAAVMGMPALVPDYRLAPEHPFPAAVEDAVQAYKWLLAEGYSPGRVVLLGDTAGGGLAVATMLAVRDLGLPQPAAAACLSPLFDLTASGESYEKFAEDDPIYSRAQALAAAADYLGEADPHEPLASPLFADLAGLAPLMVHAADREVLVDDARVLVAGVLAAGGRANLEVWPDLMHFWHVFVPDIPESTAAVLGVAEFLLTYIGA</sequence>
<dbReference type="PANTHER" id="PTHR48081">
    <property type="entry name" value="AB HYDROLASE SUPERFAMILY PROTEIN C4A8.06C"/>
    <property type="match status" value="1"/>
</dbReference>
<name>A0A3E0HC69_9PSEU</name>
<evidence type="ECO:0000313" key="5">
    <source>
        <dbReference type="Proteomes" id="UP000256269"/>
    </source>
</evidence>
<evidence type="ECO:0000256" key="2">
    <source>
        <dbReference type="ARBA" id="ARBA00022801"/>
    </source>
</evidence>
<proteinExistence type="inferred from homology"/>
<dbReference type="GO" id="GO:0004806">
    <property type="term" value="F:triacylglycerol lipase activity"/>
    <property type="evidence" value="ECO:0007669"/>
    <property type="project" value="TreeGrafter"/>
</dbReference>
<gene>
    <name evidence="4" type="ORF">BCF44_111154</name>
</gene>
<dbReference type="EMBL" id="QUNO01000011">
    <property type="protein sequence ID" value="REH41850.1"/>
    <property type="molecule type" value="Genomic_DNA"/>
</dbReference>
<dbReference type="RefSeq" id="WP_116177881.1">
    <property type="nucleotide sequence ID" value="NZ_CP144375.1"/>
</dbReference>
<dbReference type="Gene3D" id="3.40.50.1820">
    <property type="entry name" value="alpha/beta hydrolase"/>
    <property type="match status" value="1"/>
</dbReference>
<dbReference type="InterPro" id="IPR029058">
    <property type="entry name" value="AB_hydrolase_fold"/>
</dbReference>
<comment type="similarity">
    <text evidence="1">Belongs to the 'GDXG' lipolytic enzyme family.</text>
</comment>
<evidence type="ECO:0000259" key="3">
    <source>
        <dbReference type="Pfam" id="PF07859"/>
    </source>
</evidence>
<feature type="domain" description="Alpha/beta hydrolase fold-3" evidence="3">
    <location>
        <begin position="74"/>
        <end position="275"/>
    </location>
</feature>
<comment type="caution">
    <text evidence="4">The sequence shown here is derived from an EMBL/GenBank/DDBJ whole genome shotgun (WGS) entry which is preliminary data.</text>
</comment>
<protein>
    <submittedName>
        <fullName evidence="4">Acetyl esterase/lipase</fullName>
    </submittedName>
</protein>
<dbReference type="OrthoDB" id="128186at2"/>
<evidence type="ECO:0000313" key="4">
    <source>
        <dbReference type="EMBL" id="REH41850.1"/>
    </source>
</evidence>
<keyword evidence="5" id="KW-1185">Reference proteome</keyword>
<reference evidence="4 5" key="1">
    <citation type="submission" date="2018-08" db="EMBL/GenBank/DDBJ databases">
        <title>Genomic Encyclopedia of Archaeal and Bacterial Type Strains, Phase II (KMG-II): from individual species to whole genera.</title>
        <authorList>
            <person name="Goeker M."/>
        </authorList>
    </citation>
    <scope>NUCLEOTIDE SEQUENCE [LARGE SCALE GENOMIC DNA]</scope>
    <source>
        <strain evidence="4 5">DSM 45791</strain>
    </source>
</reference>